<dbReference type="InterPro" id="IPR034032">
    <property type="entry name" value="Zn_MMP-like_bac"/>
</dbReference>
<reference evidence="5" key="1">
    <citation type="submission" date="2020-10" db="EMBL/GenBank/DDBJ databases">
        <authorList>
            <person name="Castelo-Branco R."/>
            <person name="Eusebio N."/>
            <person name="Adriana R."/>
            <person name="Vieira A."/>
            <person name="Brugerolle De Fraissinette N."/>
            <person name="Rezende De Castro R."/>
            <person name="Schneider M.P."/>
            <person name="Vasconcelos V."/>
            <person name="Leao P.N."/>
        </authorList>
    </citation>
    <scope>NUCLEOTIDE SEQUENCE</scope>
    <source>
        <strain evidence="5">LEGE 06105</strain>
    </source>
</reference>
<gene>
    <name evidence="5" type="ORF">IQ247_16745</name>
</gene>
<dbReference type="Pfam" id="PF17162">
    <property type="entry name" value="DUF5118"/>
    <property type="match status" value="1"/>
</dbReference>
<dbReference type="Gene3D" id="3.40.390.10">
    <property type="entry name" value="Collagenase (Catalytic Domain)"/>
    <property type="match status" value="1"/>
</dbReference>
<comment type="caution">
    <text evidence="5">The sequence shown here is derived from an EMBL/GenBank/DDBJ whole genome shotgun (WGS) entry which is preliminary data.</text>
</comment>
<keyword evidence="1" id="KW-1133">Transmembrane helix</keyword>
<keyword evidence="5" id="KW-0482">Metalloprotease</keyword>
<evidence type="ECO:0000259" key="2">
    <source>
        <dbReference type="Pfam" id="PF16313"/>
    </source>
</evidence>
<dbReference type="RefSeq" id="WP_193921936.1">
    <property type="nucleotide sequence ID" value="NZ_JADEWL010000056.1"/>
</dbReference>
<feature type="domain" description="EcxA zinc-binding" evidence="2">
    <location>
        <begin position="583"/>
        <end position="909"/>
    </location>
</feature>
<keyword evidence="1" id="KW-0472">Membrane</keyword>
<feature type="transmembrane region" description="Helical" evidence="1">
    <location>
        <begin position="12"/>
        <end position="31"/>
    </location>
</feature>
<evidence type="ECO:0000259" key="4">
    <source>
        <dbReference type="Pfam" id="PF17162"/>
    </source>
</evidence>
<dbReference type="GO" id="GO:0008237">
    <property type="term" value="F:metallopeptidase activity"/>
    <property type="evidence" value="ECO:0007669"/>
    <property type="project" value="UniProtKB-KW"/>
</dbReference>
<keyword evidence="5" id="KW-0378">Hydrolase</keyword>
<evidence type="ECO:0000313" key="6">
    <source>
        <dbReference type="Proteomes" id="UP000620559"/>
    </source>
</evidence>
<evidence type="ECO:0000313" key="5">
    <source>
        <dbReference type="EMBL" id="MBE9214296.1"/>
    </source>
</evidence>
<dbReference type="PANTHER" id="PTHR38478">
    <property type="entry name" value="PEPTIDASE M1A AND M12B"/>
    <property type="match status" value="1"/>
</dbReference>
<sequence>MRKKSIYDYINIILLQGLYLATATFGIKSLVATAQQTTTRSRVGEENILNHQPNRHQIIEKLNNASVINEVNQKYREKLPLGKVWVVGEQKEVRPESFTWVVNDTRKAAQQPYLELDKQQKKPETKPSTTAKPAAKDSFKNFDTVIKDTDISKGLFTLYRDKEKNKIYLEVQPTQLNKNYLATATLESGIGEAGIYSGMPLQDFLFYFERVNNNLNFVVRNVNFRTQEGDPQSRSLARSFSDSVLYRVKIQSIHPQRKSILIDLGDLLLADLAGLSGSLGVPGTQEESYFGSAKVFPENIEIQSILNFSGGSSKTKNPKLMTLADKRGFTLKLHYSLSQLPDNNYRPRLADERVGYFITAYQDLSSKDPRDSFVRYINRWNLEKKYPNATISEPKKPIVYWIDNATPYEYREAIKEGVLMWNRAFETAGFKNAIEVKQMPDSATWDPSDIRYNTIRWINTVDGYFAMGPSRVNPLTGEILDADILLDASLVTSLKKDYQQIVQPTQSENRTSLSAMMQNRLLCKNSLNVEDTDSQQLGEIEGFVERLSQLAGKYDLCYGIEATNQFGYGKLALSLLRDLPPTSQQTKDYIHQYLRLIVAHEVGHTLGLRHNFRGSTMLSPKEMNDRSITSIRGQVSSVMDYIPPNIAPEGVKQGDYFPSIIGPYDAWAIKYGYAEFKATSTTAEKPFLQKIAAESYKPEYSYSTDEDVYDLDPTADAWDNSSNVLLYSKWQMDNARQMWDRINKRYPLEGESYSDVRDRFGAVLSNYFQQVYYTSKYIGGQSFYRVYASKDQNRLPFEPVAVEKQRQALEVLQNYIFAEDALNFSPELLNKLAPSRWRHWGSNPQVGRLDYPIHDLILFMQNMVLSDLLSSDRLSRLKDIELKSEEGEALSLPELFNTLQDSIWTEVLKSKDKNLEISSLRRGLQRKYLDILTNMVLRKVSVPEDARTLAWYKLRQLNDKLEEVNSKDEYTKAHLLETRQRINKVLDAPLQTN</sequence>
<dbReference type="SUPFAM" id="SSF55486">
    <property type="entry name" value="Metalloproteases ('zincins'), catalytic domain"/>
    <property type="match status" value="1"/>
</dbReference>
<keyword evidence="6" id="KW-1185">Reference proteome</keyword>
<dbReference type="InterPro" id="IPR032534">
    <property type="entry name" value="EcxA_zinc-bd"/>
</dbReference>
<dbReference type="Pfam" id="PF16313">
    <property type="entry name" value="DUF4953"/>
    <property type="match status" value="1"/>
</dbReference>
<feature type="domain" description="DUF5117" evidence="3">
    <location>
        <begin position="198"/>
        <end position="385"/>
    </location>
</feature>
<dbReference type="CDD" id="cd04276">
    <property type="entry name" value="ZnMc_MMP_like_2"/>
    <property type="match status" value="1"/>
</dbReference>
<keyword evidence="1" id="KW-0812">Transmembrane</keyword>
<dbReference type="InterPro" id="IPR033413">
    <property type="entry name" value="DUF5117"/>
</dbReference>
<keyword evidence="5" id="KW-0645">Protease</keyword>
<proteinExistence type="predicted"/>
<dbReference type="EMBL" id="JADEWL010000056">
    <property type="protein sequence ID" value="MBE9214296.1"/>
    <property type="molecule type" value="Genomic_DNA"/>
</dbReference>
<dbReference type="AlphaFoldDB" id="A0A8J7F1D6"/>
<organism evidence="5 6">
    <name type="scientific">Plectonema cf. radiosum LEGE 06105</name>
    <dbReference type="NCBI Taxonomy" id="945769"/>
    <lineage>
        <taxon>Bacteria</taxon>
        <taxon>Bacillati</taxon>
        <taxon>Cyanobacteriota</taxon>
        <taxon>Cyanophyceae</taxon>
        <taxon>Oscillatoriophycideae</taxon>
        <taxon>Oscillatoriales</taxon>
        <taxon>Microcoleaceae</taxon>
        <taxon>Plectonema</taxon>
    </lineage>
</organism>
<evidence type="ECO:0000256" key="1">
    <source>
        <dbReference type="SAM" id="Phobius"/>
    </source>
</evidence>
<dbReference type="PANTHER" id="PTHR38478:SF1">
    <property type="entry name" value="ZINC DEPENDENT METALLOPROTEASE DOMAIN LIPOPROTEIN"/>
    <property type="match status" value="1"/>
</dbReference>
<dbReference type="InterPro" id="IPR033428">
    <property type="entry name" value="DUF5118"/>
</dbReference>
<dbReference type="InterPro" id="IPR024079">
    <property type="entry name" value="MetalloPept_cat_dom_sf"/>
</dbReference>
<protein>
    <submittedName>
        <fullName evidence="5">Zinc-dependent metalloprotease</fullName>
    </submittedName>
</protein>
<name>A0A8J7F1D6_9CYAN</name>
<evidence type="ECO:0000259" key="3">
    <source>
        <dbReference type="Pfam" id="PF17148"/>
    </source>
</evidence>
<dbReference type="Pfam" id="PF17148">
    <property type="entry name" value="DUF5117"/>
    <property type="match status" value="1"/>
</dbReference>
<feature type="domain" description="DUF5118" evidence="4">
    <location>
        <begin position="140"/>
        <end position="187"/>
    </location>
</feature>
<accession>A0A8J7F1D6</accession>
<dbReference type="Proteomes" id="UP000620559">
    <property type="component" value="Unassembled WGS sequence"/>
</dbReference>